<dbReference type="EMBL" id="SMAD01000024">
    <property type="protein sequence ID" value="TCS83949.1"/>
    <property type="molecule type" value="Genomic_DNA"/>
</dbReference>
<comment type="caution">
    <text evidence="1">The sequence shown here is derived from an EMBL/GenBank/DDBJ whole genome shotgun (WGS) entry which is preliminary data.</text>
</comment>
<keyword evidence="2" id="KW-1185">Reference proteome</keyword>
<protein>
    <submittedName>
        <fullName evidence="1">Uncharacterized protein</fullName>
    </submittedName>
</protein>
<organism evidence="1 2">
    <name type="scientific">Anseongella ginsenosidimutans</name>
    <dbReference type="NCBI Taxonomy" id="496056"/>
    <lineage>
        <taxon>Bacteria</taxon>
        <taxon>Pseudomonadati</taxon>
        <taxon>Bacteroidota</taxon>
        <taxon>Sphingobacteriia</taxon>
        <taxon>Sphingobacteriales</taxon>
        <taxon>Sphingobacteriaceae</taxon>
        <taxon>Anseongella</taxon>
    </lineage>
</organism>
<name>A0A4V2UT35_9SPHI</name>
<accession>A0A4V2UT35</accession>
<reference evidence="1 2" key="1">
    <citation type="submission" date="2019-03" db="EMBL/GenBank/DDBJ databases">
        <title>Genomic Encyclopedia of Type Strains, Phase IV (KMG-IV): sequencing the most valuable type-strain genomes for metagenomic binning, comparative biology and taxonomic classification.</title>
        <authorList>
            <person name="Goeker M."/>
        </authorList>
    </citation>
    <scope>NUCLEOTIDE SEQUENCE [LARGE SCALE GENOMIC DNA]</scope>
    <source>
        <strain evidence="1 2">DSM 21100</strain>
    </source>
</reference>
<dbReference type="Proteomes" id="UP000295807">
    <property type="component" value="Unassembled WGS sequence"/>
</dbReference>
<sequence length="53" mass="6208">MKNDFKSANHMKYTYETTVFEYILLALKEKGTLFLERPNDVLDAPPSGRGWRD</sequence>
<evidence type="ECO:0000313" key="2">
    <source>
        <dbReference type="Proteomes" id="UP000295807"/>
    </source>
</evidence>
<dbReference type="AlphaFoldDB" id="A0A4V2UT35"/>
<gene>
    <name evidence="1" type="ORF">EDD80_1246</name>
</gene>
<evidence type="ECO:0000313" key="1">
    <source>
        <dbReference type="EMBL" id="TCS83949.1"/>
    </source>
</evidence>
<proteinExistence type="predicted"/>